<comment type="caution">
    <text evidence="9">The sequence shown here is derived from an EMBL/GenBank/DDBJ whole genome shotgun (WGS) entry which is preliminary data.</text>
</comment>
<comment type="subunit">
    <text evidence="8">Homodimer.</text>
</comment>
<reference evidence="10" key="1">
    <citation type="journal article" date="2019" name="Int. J. Syst. Evol. Microbiol.">
        <title>The Global Catalogue of Microorganisms (GCM) 10K type strain sequencing project: providing services to taxonomists for standard genome sequencing and annotation.</title>
        <authorList>
            <consortium name="The Broad Institute Genomics Platform"/>
            <consortium name="The Broad Institute Genome Sequencing Center for Infectious Disease"/>
            <person name="Wu L."/>
            <person name="Ma J."/>
        </authorList>
    </citation>
    <scope>NUCLEOTIDE SEQUENCE [LARGE SCALE GENOMIC DNA]</scope>
    <source>
        <strain evidence="10">CCM 8653</strain>
    </source>
</reference>
<dbReference type="CDD" id="cd00610">
    <property type="entry name" value="OAT_like"/>
    <property type="match status" value="1"/>
</dbReference>
<evidence type="ECO:0000256" key="4">
    <source>
        <dbReference type="ARBA" id="ARBA00008981"/>
    </source>
</evidence>
<evidence type="ECO:0000256" key="7">
    <source>
        <dbReference type="ARBA" id="ARBA00023244"/>
    </source>
</evidence>
<dbReference type="Proteomes" id="UP000632535">
    <property type="component" value="Unassembled WGS sequence"/>
</dbReference>
<dbReference type="Pfam" id="PF00202">
    <property type="entry name" value="Aminotran_3"/>
    <property type="match status" value="1"/>
</dbReference>
<comment type="pathway">
    <text evidence="3">Porphyrin-containing compound metabolism; protoporphyrin-IX biosynthesis; 5-aminolevulinate from L-glutamyl-tRNA(Glu): step 2/2.</text>
</comment>
<evidence type="ECO:0000256" key="6">
    <source>
        <dbReference type="ARBA" id="ARBA00023235"/>
    </source>
</evidence>
<dbReference type="EC" id="5.4.3.8" evidence="8"/>
<dbReference type="InterPro" id="IPR015424">
    <property type="entry name" value="PyrdxlP-dep_Trfase"/>
</dbReference>
<dbReference type="NCBIfam" id="NF000818">
    <property type="entry name" value="PRK00062.1"/>
    <property type="match status" value="1"/>
</dbReference>
<dbReference type="InterPro" id="IPR015422">
    <property type="entry name" value="PyrdxlP-dep_Trfase_small"/>
</dbReference>
<gene>
    <name evidence="8 9" type="primary">hemL</name>
    <name evidence="9" type="ORF">GCM10007368_34470</name>
</gene>
<organism evidence="9 10">
    <name type="scientific">Isoptericola cucumis</name>
    <dbReference type="NCBI Taxonomy" id="1776856"/>
    <lineage>
        <taxon>Bacteria</taxon>
        <taxon>Bacillati</taxon>
        <taxon>Actinomycetota</taxon>
        <taxon>Actinomycetes</taxon>
        <taxon>Micrococcales</taxon>
        <taxon>Promicromonosporaceae</taxon>
        <taxon>Isoptericola</taxon>
    </lineage>
</organism>
<dbReference type="PANTHER" id="PTHR43713:SF3">
    <property type="entry name" value="GLUTAMATE-1-SEMIALDEHYDE 2,1-AMINOMUTASE 1, CHLOROPLASTIC-RELATED"/>
    <property type="match status" value="1"/>
</dbReference>
<evidence type="ECO:0000256" key="3">
    <source>
        <dbReference type="ARBA" id="ARBA00004819"/>
    </source>
</evidence>
<dbReference type="Gene3D" id="3.40.640.10">
    <property type="entry name" value="Type I PLP-dependent aspartate aminotransferase-like (Major domain)"/>
    <property type="match status" value="1"/>
</dbReference>
<evidence type="ECO:0000256" key="8">
    <source>
        <dbReference type="HAMAP-Rule" id="MF_00375"/>
    </source>
</evidence>
<evidence type="ECO:0000256" key="2">
    <source>
        <dbReference type="ARBA" id="ARBA00001933"/>
    </source>
</evidence>
<feature type="modified residue" description="N6-(pyridoxal phosphate)lysine" evidence="8">
    <location>
        <position position="275"/>
    </location>
</feature>
<dbReference type="SUPFAM" id="SSF53383">
    <property type="entry name" value="PLP-dependent transferases"/>
    <property type="match status" value="1"/>
</dbReference>
<evidence type="ECO:0000313" key="10">
    <source>
        <dbReference type="Proteomes" id="UP000632535"/>
    </source>
</evidence>
<proteinExistence type="inferred from homology"/>
<dbReference type="InterPro" id="IPR005814">
    <property type="entry name" value="Aminotrans_3"/>
</dbReference>
<accession>A0ABQ2BCH1</accession>
<dbReference type="InterPro" id="IPR004639">
    <property type="entry name" value="4pyrrol_synth_GluAld_NH2Trfase"/>
</dbReference>
<dbReference type="PANTHER" id="PTHR43713">
    <property type="entry name" value="GLUTAMATE-1-SEMIALDEHYDE 2,1-AMINOMUTASE"/>
    <property type="match status" value="1"/>
</dbReference>
<comment type="catalytic activity">
    <reaction evidence="1 8">
        <text>(S)-4-amino-5-oxopentanoate = 5-aminolevulinate</text>
        <dbReference type="Rhea" id="RHEA:14265"/>
        <dbReference type="ChEBI" id="CHEBI:57501"/>
        <dbReference type="ChEBI" id="CHEBI:356416"/>
        <dbReference type="EC" id="5.4.3.8"/>
    </reaction>
</comment>
<sequence length="443" mass="45513">MNPNHTAFLRAQAAIPGGVNSPVRAYGSVGGDPRFLASARGPYVTDVAGREYVDLVCSWGPALLGHAHPEVVAAVQDAAARGLSFGAPTVAEVELAEEIRRRVPVAERVRLVSTGTEATMTAVRLARGATGRPLIVKFAGCYHGHVDALLAEAGSGVATLAMPGTAGVTEASAAETLVLPYNDLAAVEAAFAQRGSQIAAVITEASPANMGVVPPHEGFNEGLRRITREHGALMIMDEVLTGFRVGPSGWWGLENDAIRAAGGEGYVPDLLTFGKVVGGGMPVAAIGGPAALMDQLAPTGPVYQAGTLSGNPVAVAAGLTTLRLADDAVYARVGLVADTLAAALSDALSAEGVEHRVQRAGTLFSTFFGPFAAAEGVRDYAQAQAQEVFRYRALFHALLDAGVNLPPSVFEAWFVSSAHDDAAVNRVLDALPAGAKAAAAARP</sequence>
<dbReference type="Gene3D" id="3.90.1150.10">
    <property type="entry name" value="Aspartate Aminotransferase, domain 1"/>
    <property type="match status" value="1"/>
</dbReference>
<comment type="subcellular location">
    <subcellularLocation>
        <location evidence="8">Cytoplasm</location>
    </subcellularLocation>
</comment>
<comment type="similarity">
    <text evidence="4 8">Belongs to the class-III pyridoxal-phosphate-dependent aminotransferase family. HemL subfamily.</text>
</comment>
<dbReference type="RefSeq" id="WP_188524956.1">
    <property type="nucleotide sequence ID" value="NZ_BMDG01000013.1"/>
</dbReference>
<dbReference type="EMBL" id="BMDG01000013">
    <property type="protein sequence ID" value="GGI11089.1"/>
    <property type="molecule type" value="Genomic_DNA"/>
</dbReference>
<name>A0ABQ2BCH1_9MICO</name>
<evidence type="ECO:0000256" key="5">
    <source>
        <dbReference type="ARBA" id="ARBA00022898"/>
    </source>
</evidence>
<dbReference type="NCBIfam" id="TIGR00713">
    <property type="entry name" value="hemL"/>
    <property type="match status" value="1"/>
</dbReference>
<evidence type="ECO:0000313" key="9">
    <source>
        <dbReference type="EMBL" id="GGI11089.1"/>
    </source>
</evidence>
<keyword evidence="10" id="KW-1185">Reference proteome</keyword>
<keyword evidence="6 8" id="KW-0413">Isomerase</keyword>
<protein>
    <recommendedName>
        <fullName evidence="8">Glutamate-1-semialdehyde 2,1-aminomutase</fullName>
        <shortName evidence="8">GSA</shortName>
        <ecNumber evidence="8">5.4.3.8</ecNumber>
    </recommendedName>
    <alternativeName>
        <fullName evidence="8">Glutamate-1-semialdehyde aminotransferase</fullName>
        <shortName evidence="8">GSA-AT</shortName>
    </alternativeName>
</protein>
<dbReference type="HAMAP" id="MF_00375">
    <property type="entry name" value="HemL_aminotrans_3"/>
    <property type="match status" value="1"/>
</dbReference>
<evidence type="ECO:0000256" key="1">
    <source>
        <dbReference type="ARBA" id="ARBA00001579"/>
    </source>
</evidence>
<comment type="cofactor">
    <cofactor evidence="2 8">
        <name>pyridoxal 5'-phosphate</name>
        <dbReference type="ChEBI" id="CHEBI:597326"/>
    </cofactor>
</comment>
<dbReference type="InterPro" id="IPR015421">
    <property type="entry name" value="PyrdxlP-dep_Trfase_major"/>
</dbReference>
<keyword evidence="8" id="KW-0963">Cytoplasm</keyword>
<keyword evidence="5 8" id="KW-0663">Pyridoxal phosphate</keyword>
<keyword evidence="7 8" id="KW-0627">Porphyrin biosynthesis</keyword>